<proteinExistence type="predicted"/>
<dbReference type="Proteomes" id="UP000176504">
    <property type="component" value="Unassembled WGS sequence"/>
</dbReference>
<gene>
    <name evidence="2" type="ORF">A3A78_00680</name>
</gene>
<keyword evidence="1" id="KW-0472">Membrane</keyword>
<dbReference type="AlphaFoldDB" id="A0A1F4VER4"/>
<keyword evidence="1" id="KW-1133">Transmembrane helix</keyword>
<organism evidence="2 3">
    <name type="scientific">candidate division WWE3 bacterium RIFCSPLOWO2_01_FULL_41_18</name>
    <dbReference type="NCBI Taxonomy" id="1802625"/>
    <lineage>
        <taxon>Bacteria</taxon>
        <taxon>Katanobacteria</taxon>
    </lineage>
</organism>
<keyword evidence="1" id="KW-0812">Transmembrane</keyword>
<name>A0A1F4VER4_UNCKA</name>
<evidence type="ECO:0000313" key="2">
    <source>
        <dbReference type="EMBL" id="OGC55458.1"/>
    </source>
</evidence>
<evidence type="ECO:0000313" key="3">
    <source>
        <dbReference type="Proteomes" id="UP000176504"/>
    </source>
</evidence>
<comment type="caution">
    <text evidence="2">The sequence shown here is derived from an EMBL/GenBank/DDBJ whole genome shotgun (WGS) entry which is preliminary data.</text>
</comment>
<accession>A0A1F4VER4</accession>
<protein>
    <submittedName>
        <fullName evidence="2">Uncharacterized protein</fullName>
    </submittedName>
</protein>
<feature type="transmembrane region" description="Helical" evidence="1">
    <location>
        <begin position="21"/>
        <end position="41"/>
    </location>
</feature>
<evidence type="ECO:0000256" key="1">
    <source>
        <dbReference type="SAM" id="Phobius"/>
    </source>
</evidence>
<reference evidence="2 3" key="1">
    <citation type="journal article" date="2016" name="Nat. Commun.">
        <title>Thousands of microbial genomes shed light on interconnected biogeochemical processes in an aquifer system.</title>
        <authorList>
            <person name="Anantharaman K."/>
            <person name="Brown C.T."/>
            <person name="Hug L.A."/>
            <person name="Sharon I."/>
            <person name="Castelle C.J."/>
            <person name="Probst A.J."/>
            <person name="Thomas B.C."/>
            <person name="Singh A."/>
            <person name="Wilkins M.J."/>
            <person name="Karaoz U."/>
            <person name="Brodie E.L."/>
            <person name="Williams K.H."/>
            <person name="Hubbard S.S."/>
            <person name="Banfield J.F."/>
        </authorList>
    </citation>
    <scope>NUCLEOTIDE SEQUENCE [LARGE SCALE GENOMIC DNA]</scope>
</reference>
<dbReference type="EMBL" id="MEVI01000002">
    <property type="protein sequence ID" value="OGC55458.1"/>
    <property type="molecule type" value="Genomic_DNA"/>
</dbReference>
<sequence length="435" mass="49431">MEDIISKESEAIAKKKPGKKLIVIGLLLGILLAFYAATFLLKTTVTQNNKTKKTEEENKSVQEGVLSPKKTSRYKIESSFGNSPLSFLYTGGENSLFTPLTAYYLTPDNKLFKNSFGVNSVNSNGKPWCFKEGRYSFSSSQDNKVVFCLEHKSDKDIILRKTDLKGNEYKEYEFTEDKNLFTDSILSRVISSQDGDSALIYSPAGAFVFEPIAESLFKTNLPSDLEIINVVHIGSSESALITADNKIYRLNFSNHQGGVFNVDFASVDRSKLNEALKTARLSKDSRKIVFTVSVKISDLPSDNVPPNFQSVIAYNIDLNSTKLSDELDYEERFRLSCQNLLGNKYCLYKSFIEEDKVRYEKLYIKDFESSLKEIIKVRTVLNEGHKIETYLPSQNPNFLFVKAPYFYGTDKFNNEFFFVIYVYNTGSGKLWPLSY</sequence>